<dbReference type="OMA" id="WISEYLL"/>
<evidence type="ECO:0000313" key="7">
    <source>
        <dbReference type="Proteomes" id="UP000002279"/>
    </source>
</evidence>
<feature type="domain" description="Serpin" evidence="5">
    <location>
        <begin position="138"/>
        <end position="499"/>
    </location>
</feature>
<dbReference type="Proteomes" id="UP000002279">
    <property type="component" value="Chromosome 1"/>
</dbReference>
<dbReference type="InterPro" id="IPR042178">
    <property type="entry name" value="Serpin_sf_1"/>
</dbReference>
<dbReference type="InterPro" id="IPR042185">
    <property type="entry name" value="Serpin_sf_2"/>
</dbReference>
<protein>
    <recommendedName>
        <fullName evidence="5">Serpin domain-containing protein</fullName>
    </recommendedName>
</protein>
<dbReference type="OrthoDB" id="671595at2759"/>
<evidence type="ECO:0000256" key="4">
    <source>
        <dbReference type="RuleBase" id="RU000411"/>
    </source>
</evidence>
<dbReference type="Ensembl" id="ENSOANT00000015172.3">
    <property type="protein sequence ID" value="ENSOANP00000015169.2"/>
    <property type="gene ID" value="ENSOANG00000009554.3"/>
</dbReference>
<dbReference type="AlphaFoldDB" id="F6SWD3"/>
<dbReference type="InParanoid" id="F6SWD3"/>
<dbReference type="InterPro" id="IPR023795">
    <property type="entry name" value="Serpin_CS"/>
</dbReference>
<dbReference type="GO" id="GO:0004867">
    <property type="term" value="F:serine-type endopeptidase inhibitor activity"/>
    <property type="evidence" value="ECO:0000318"/>
    <property type="project" value="GO_Central"/>
</dbReference>
<dbReference type="Bgee" id="ENSOANG00000009554">
    <property type="expression patterns" value="Expressed in liver and 3 other cell types or tissues"/>
</dbReference>
<dbReference type="InterPro" id="IPR023796">
    <property type="entry name" value="Serpin_dom"/>
</dbReference>
<organism evidence="6 7">
    <name type="scientific">Ornithorhynchus anatinus</name>
    <name type="common">Duckbill platypus</name>
    <dbReference type="NCBI Taxonomy" id="9258"/>
    <lineage>
        <taxon>Eukaryota</taxon>
        <taxon>Metazoa</taxon>
        <taxon>Chordata</taxon>
        <taxon>Craniata</taxon>
        <taxon>Vertebrata</taxon>
        <taxon>Euteleostomi</taxon>
        <taxon>Mammalia</taxon>
        <taxon>Monotremata</taxon>
        <taxon>Ornithorhynchidae</taxon>
        <taxon>Ornithorhynchus</taxon>
    </lineage>
</organism>
<dbReference type="RefSeq" id="XP_028920593.2">
    <property type="nucleotide sequence ID" value="XM_029064760.2"/>
</dbReference>
<dbReference type="GeneID" id="100086374"/>
<evidence type="ECO:0000256" key="1">
    <source>
        <dbReference type="ARBA" id="ARBA00009500"/>
    </source>
</evidence>
<dbReference type="PROSITE" id="PS00284">
    <property type="entry name" value="SERPIN"/>
    <property type="match status" value="1"/>
</dbReference>
<dbReference type="SUPFAM" id="SSF56574">
    <property type="entry name" value="Serpins"/>
    <property type="match status" value="1"/>
</dbReference>
<gene>
    <name evidence="6" type="primary">LOC100086374</name>
</gene>
<comment type="similarity">
    <text evidence="1 4">Belongs to the serpin family.</text>
</comment>
<keyword evidence="2" id="KW-0646">Protease inhibitor</keyword>
<name>F6SWD3_ORNAN</name>
<dbReference type="CDD" id="cd19957">
    <property type="entry name" value="serpinA"/>
    <property type="match status" value="1"/>
</dbReference>
<keyword evidence="3" id="KW-0722">Serine protease inhibitor</keyword>
<dbReference type="HOGENOM" id="CLU_023330_2_1_1"/>
<dbReference type="InterPro" id="IPR036186">
    <property type="entry name" value="Serpin_sf"/>
</dbReference>
<dbReference type="FunFam" id="2.30.39.10:FF:000002">
    <property type="entry name" value="Serpin family D member 1"/>
    <property type="match status" value="1"/>
</dbReference>
<evidence type="ECO:0000313" key="6">
    <source>
        <dbReference type="Ensembl" id="ENSOANP00000015169.2"/>
    </source>
</evidence>
<dbReference type="Pfam" id="PF00079">
    <property type="entry name" value="Serpin"/>
    <property type="match status" value="1"/>
</dbReference>
<dbReference type="Gene3D" id="3.30.497.10">
    <property type="entry name" value="Antithrombin, subunit I, domain 2"/>
    <property type="match status" value="1"/>
</dbReference>
<keyword evidence="7" id="KW-1185">Reference proteome</keyword>
<dbReference type="PANTHER" id="PTHR11461">
    <property type="entry name" value="SERINE PROTEASE INHIBITOR, SERPIN"/>
    <property type="match status" value="1"/>
</dbReference>
<reference evidence="6 7" key="1">
    <citation type="journal article" date="2008" name="Nature">
        <title>Genome analysis of the platypus reveals unique signatures of evolution.</title>
        <authorList>
            <person name="Warren W.C."/>
            <person name="Hillier L.W."/>
            <person name="Marshall Graves J.A."/>
            <person name="Birney E."/>
            <person name="Ponting C.P."/>
            <person name="Grutzner F."/>
            <person name="Belov K."/>
            <person name="Miller W."/>
            <person name="Clarke L."/>
            <person name="Chinwalla A.T."/>
            <person name="Yang S.P."/>
            <person name="Heger A."/>
            <person name="Locke D.P."/>
            <person name="Miethke P."/>
            <person name="Waters P.D."/>
            <person name="Veyrunes F."/>
            <person name="Fulton L."/>
            <person name="Fulton B."/>
            <person name="Graves T."/>
            <person name="Wallis J."/>
            <person name="Puente X.S."/>
            <person name="Lopez-Otin C."/>
            <person name="Ordonez G.R."/>
            <person name="Eichler E.E."/>
            <person name="Chen L."/>
            <person name="Cheng Z."/>
            <person name="Deakin J.E."/>
            <person name="Alsop A."/>
            <person name="Thompson K."/>
            <person name="Kirby P."/>
            <person name="Papenfuss A.T."/>
            <person name="Wakefield M.J."/>
            <person name="Olender T."/>
            <person name="Lancet D."/>
            <person name="Huttley G.A."/>
            <person name="Smit A.F."/>
            <person name="Pask A."/>
            <person name="Temple-Smith P."/>
            <person name="Batzer M.A."/>
            <person name="Walker J.A."/>
            <person name="Konkel M.K."/>
            <person name="Harris R.S."/>
            <person name="Whittington C.M."/>
            <person name="Wong E.S."/>
            <person name="Gemmell N.J."/>
            <person name="Buschiazzo E."/>
            <person name="Vargas Jentzsch I.M."/>
            <person name="Merkel A."/>
            <person name="Schmitz J."/>
            <person name="Zemann A."/>
            <person name="Churakov G."/>
            <person name="Kriegs J.O."/>
            <person name="Brosius J."/>
            <person name="Murchison E.P."/>
            <person name="Sachidanandam R."/>
            <person name="Smith C."/>
            <person name="Hannon G.J."/>
            <person name="Tsend-Ayush E."/>
            <person name="McMillan D."/>
            <person name="Attenborough R."/>
            <person name="Rens W."/>
            <person name="Ferguson-Smith M."/>
            <person name="Lefevre C.M."/>
            <person name="Sharp J.A."/>
            <person name="Nicholas K.R."/>
            <person name="Ray D.A."/>
            <person name="Kube M."/>
            <person name="Reinhardt R."/>
            <person name="Pringle T.H."/>
            <person name="Taylor J."/>
            <person name="Jones R.C."/>
            <person name="Nixon B."/>
            <person name="Dacheux J.L."/>
            <person name="Niwa H."/>
            <person name="Sekita Y."/>
            <person name="Huang X."/>
            <person name="Stark A."/>
            <person name="Kheradpour P."/>
            <person name="Kellis M."/>
            <person name="Flicek P."/>
            <person name="Chen Y."/>
            <person name="Webber C."/>
            <person name="Hardison R."/>
            <person name="Nelson J."/>
            <person name="Hallsworth-Pepin K."/>
            <person name="Delehaunty K."/>
            <person name="Markovic C."/>
            <person name="Minx P."/>
            <person name="Feng Y."/>
            <person name="Kremitzki C."/>
            <person name="Mitreva M."/>
            <person name="Glasscock J."/>
            <person name="Wylie T."/>
            <person name="Wohldmann P."/>
            <person name="Thiru P."/>
            <person name="Nhan M.N."/>
            <person name="Pohl C.S."/>
            <person name="Smith S.M."/>
            <person name="Hou S."/>
            <person name="Nefedov M."/>
            <person name="de Jong P.J."/>
            <person name="Renfree M.B."/>
            <person name="Mardis E.R."/>
            <person name="Wilson R.K."/>
        </authorList>
    </citation>
    <scope>NUCLEOTIDE SEQUENCE [LARGE SCALE GENOMIC DNA]</scope>
    <source>
        <strain evidence="6 7">Glennie</strain>
    </source>
</reference>
<dbReference type="InterPro" id="IPR000215">
    <property type="entry name" value="Serpin_fam"/>
</dbReference>
<dbReference type="PANTHER" id="PTHR11461:SF145">
    <property type="entry name" value="ALPHA-1-ANTICHYMOTRYPSIN"/>
    <property type="match status" value="1"/>
</dbReference>
<dbReference type="SMART" id="SM00093">
    <property type="entry name" value="SERPIN"/>
    <property type="match status" value="1"/>
</dbReference>
<reference evidence="6" key="2">
    <citation type="submission" date="2025-08" db="UniProtKB">
        <authorList>
            <consortium name="Ensembl"/>
        </authorList>
    </citation>
    <scope>IDENTIFICATION</scope>
    <source>
        <strain evidence="6">Glennie</strain>
    </source>
</reference>
<evidence type="ECO:0000256" key="2">
    <source>
        <dbReference type="ARBA" id="ARBA00022690"/>
    </source>
</evidence>
<evidence type="ECO:0000259" key="5">
    <source>
        <dbReference type="SMART" id="SM00093"/>
    </source>
</evidence>
<dbReference type="GeneTree" id="ENSGT00940000154392"/>
<dbReference type="Gene3D" id="2.30.39.10">
    <property type="entry name" value="Alpha-1-antitrypsin, domain 1"/>
    <property type="match status" value="1"/>
</dbReference>
<accession>F6SWD3</accession>
<sequence length="502" mass="56158">MAGEGGRGRKRNWLGASPVPPPLLLLGVLPEARIGYKGPEGKEKESGAPSWWVVPRIRGVERCVTAKLPRLGSGRMQASLFLCLLAAELGAAVVAIASSEHQHHRVKNYPLLLPKEDQSSDATLPSYQIAQSNRDFAFSLYKQLVTEGPGKNVFFSPLSISTSLAMLSLGAQSATLTQILEGLCFNLSHISEREIHEGFQHIVRTLNLTSNDLEINMGNSLFVRKQMKLQEKFQGDLQRLYAAEALSTNFKDSAGAEKQINDYVEKKTRGRIVELVKDLDETTAMVLVNYIFFKAKWKTPFDPRDTQEKDFFVDDTTIVTVPMMTQKKASHRFLHDEELACLVLEMNYKGNASALFILPDEGKMKLVEEALTRETITRWNNQLRRRHMILIFPKFSISGHYGLETILPKLGIHDVFTTQADLSRISGNRNLKVSKVFHRAVLDVGEKGTEAAAATGIKIMYKSAPFIPPLVVHFNKPFLMYVFDKLTGSILFLGKVVNPTLK</sequence>
<dbReference type="STRING" id="9258.ENSOANP00000015169"/>
<proteinExistence type="inferred from homology"/>
<evidence type="ECO:0000256" key="3">
    <source>
        <dbReference type="ARBA" id="ARBA00022900"/>
    </source>
</evidence>
<dbReference type="GO" id="GO:0005615">
    <property type="term" value="C:extracellular space"/>
    <property type="evidence" value="ECO:0000318"/>
    <property type="project" value="GO_Central"/>
</dbReference>
<dbReference type="FunFam" id="3.30.497.10:FF:000001">
    <property type="entry name" value="Serine protease inhibitor"/>
    <property type="match status" value="1"/>
</dbReference>
<dbReference type="eggNOG" id="KOG2392">
    <property type="taxonomic scope" value="Eukaryota"/>
</dbReference>
<reference evidence="6" key="3">
    <citation type="submission" date="2025-09" db="UniProtKB">
        <authorList>
            <consortium name="Ensembl"/>
        </authorList>
    </citation>
    <scope>IDENTIFICATION</scope>
    <source>
        <strain evidence="6">Glennie</strain>
    </source>
</reference>
<dbReference type="FunCoup" id="F6SWD3">
    <property type="interactions" value="67"/>
</dbReference>